<comment type="subcellular location">
    <subcellularLocation>
        <location evidence="1">Secreted</location>
    </subcellularLocation>
</comment>
<dbReference type="OrthoDB" id="10068079at2759"/>
<evidence type="ECO:0000313" key="7">
    <source>
        <dbReference type="Proteomes" id="UP000466442"/>
    </source>
</evidence>
<keyword evidence="3" id="KW-0732">Signal</keyword>
<feature type="compositionally biased region" description="Polar residues" evidence="4">
    <location>
        <begin position="870"/>
        <end position="879"/>
    </location>
</feature>
<feature type="region of interest" description="Disordered" evidence="4">
    <location>
        <begin position="371"/>
        <end position="659"/>
    </location>
</feature>
<dbReference type="InterPro" id="IPR052424">
    <property type="entry name" value="Kielin_Chordin-BMP_Reg"/>
</dbReference>
<feature type="region of interest" description="Disordered" evidence="4">
    <location>
        <begin position="764"/>
        <end position="909"/>
    </location>
</feature>
<evidence type="ECO:0000256" key="1">
    <source>
        <dbReference type="ARBA" id="ARBA00004613"/>
    </source>
</evidence>
<reference evidence="6" key="1">
    <citation type="journal article" date="2021" name="Mol. Ecol. Resour.">
        <title>Apolygus lucorum genome provides insights into omnivorousness and mesophyll feeding.</title>
        <authorList>
            <person name="Liu Y."/>
            <person name="Liu H."/>
            <person name="Wang H."/>
            <person name="Huang T."/>
            <person name="Liu B."/>
            <person name="Yang B."/>
            <person name="Yin L."/>
            <person name="Li B."/>
            <person name="Zhang Y."/>
            <person name="Zhang S."/>
            <person name="Jiang F."/>
            <person name="Zhang X."/>
            <person name="Ren Y."/>
            <person name="Wang B."/>
            <person name="Wang S."/>
            <person name="Lu Y."/>
            <person name="Wu K."/>
            <person name="Fan W."/>
            <person name="Wang G."/>
        </authorList>
    </citation>
    <scope>NUCLEOTIDE SEQUENCE</scope>
    <source>
        <strain evidence="6">12Hb</strain>
    </source>
</reference>
<dbReference type="PANTHER" id="PTHR46698">
    <property type="entry name" value="CROSSVEINLESS 2"/>
    <property type="match status" value="1"/>
</dbReference>
<dbReference type="Gene3D" id="6.20.200.20">
    <property type="match status" value="1"/>
</dbReference>
<feature type="compositionally biased region" description="Polar residues" evidence="4">
    <location>
        <begin position="527"/>
        <end position="540"/>
    </location>
</feature>
<dbReference type="InterPro" id="IPR001007">
    <property type="entry name" value="VWF_dom"/>
</dbReference>
<evidence type="ECO:0000256" key="3">
    <source>
        <dbReference type="ARBA" id="ARBA00022729"/>
    </source>
</evidence>
<organism evidence="6 7">
    <name type="scientific">Apolygus lucorum</name>
    <name type="common">Small green plant bug</name>
    <name type="synonym">Lygocoris lucorum</name>
    <dbReference type="NCBI Taxonomy" id="248454"/>
    <lineage>
        <taxon>Eukaryota</taxon>
        <taxon>Metazoa</taxon>
        <taxon>Ecdysozoa</taxon>
        <taxon>Arthropoda</taxon>
        <taxon>Hexapoda</taxon>
        <taxon>Insecta</taxon>
        <taxon>Pterygota</taxon>
        <taxon>Neoptera</taxon>
        <taxon>Paraneoptera</taxon>
        <taxon>Hemiptera</taxon>
        <taxon>Heteroptera</taxon>
        <taxon>Panheteroptera</taxon>
        <taxon>Cimicomorpha</taxon>
        <taxon>Miridae</taxon>
        <taxon>Mirini</taxon>
        <taxon>Apolygus</taxon>
    </lineage>
</organism>
<evidence type="ECO:0000256" key="4">
    <source>
        <dbReference type="SAM" id="MobiDB-lite"/>
    </source>
</evidence>
<dbReference type="SMART" id="SM00214">
    <property type="entry name" value="VWC"/>
    <property type="match status" value="4"/>
</dbReference>
<evidence type="ECO:0000256" key="2">
    <source>
        <dbReference type="ARBA" id="ARBA00022525"/>
    </source>
</evidence>
<dbReference type="Gene3D" id="2.10.70.10">
    <property type="entry name" value="Complement Module, domain 1"/>
    <property type="match status" value="2"/>
</dbReference>
<name>A0A8S9X793_APOLU</name>
<keyword evidence="2" id="KW-0964">Secreted</keyword>
<dbReference type="Proteomes" id="UP000466442">
    <property type="component" value="Unassembled WGS sequence"/>
</dbReference>
<comment type="caution">
    <text evidence="6">The sequence shown here is derived from an EMBL/GenBank/DDBJ whole genome shotgun (WGS) entry which is preliminary data.</text>
</comment>
<feature type="compositionally biased region" description="Low complexity" evidence="4">
    <location>
        <begin position="599"/>
        <end position="613"/>
    </location>
</feature>
<accession>A0A8S9X793</accession>
<sequence>MPNPLMENPFFVSEFDLIFRSLICGLRLKGNKPGNIITINIKTRAKLSGAMGVVSLKGSLLLMAFLIHTVLSAPVIEENTALLGPDQIAEGKGCYYNYEHYEEGDRILTNEPCLNCTCHNRMLMCYLRVCPFTKAIGQDCKVEKKPDQCCPVITCPQVHVALLTSSTTETTASTTTAVGHPDSYGCVLDDNIFYADGAQVPSDPKKPCELCYCIRNQTACVMQECTLNVEGCKPVYQEGVCCPVRYDCDYDEVLTTPRPTAGLVTTPGGPNECKANDQIFQDGEMIENMTENPCEHCYCMRGDVVCAVQECGTPLENTECTPMPAEPGQCCPSTYQCPNGTVPAHVLQATPNLKPSPPVAPSYAQINLKKRQSLKSSRPKAPHEVAEEQTQRSPSEALQTDVAEQHPEEQQEISSVPEIVPEHDQVEDGHDEQEQTQPEHTEEGHDEESHDVEATTIAGHYTEISVENVEMNTSPPEKAKPDILSGSHSLEATEKESLNTEAPQELTPTTERLFGSLMEQLPENENESTQQVESDATSNAEIPEAESKPESPDALPEHEETVAQDTISQTTSQPDAQATNSQSEIQETTVRPEIQEVINQLDNQQASSQQDNQETVQPEHQDVNSQQKPSAINDIPETTPAPVSSTTTEAEPEEMARIPGEGSCLHKGVTYAPNTEVPSANACKRCRCINSIVECNDLECPEPPISLYSNCIPMPPTDDACCPTYFGEQKPSQEPEVDSMSIDKIDQGIEEVAPEEGIAPTTVAPAHEDVPSAPEGFVPGTHEISDYTKPDGDDGSQPGSPMSEDAEEVKPSGEGSQSESVVPSGEGSQPESAVTSEGSQPESPVTSEGSQPESDVSSQVPNAESDVPSEVSQPETSEVSGPESDSRAPVEVSPMEITTTLPEESSDHQENCFQLTNMKKVLHHQVKIFTL</sequence>
<protein>
    <recommendedName>
        <fullName evidence="5">VWFC domain-containing protein</fullName>
    </recommendedName>
</protein>
<dbReference type="GO" id="GO:0005576">
    <property type="term" value="C:extracellular region"/>
    <property type="evidence" value="ECO:0007669"/>
    <property type="project" value="UniProtKB-SubCell"/>
</dbReference>
<gene>
    <name evidence="6" type="ORF">GE061_002541</name>
</gene>
<proteinExistence type="predicted"/>
<feature type="compositionally biased region" description="Basic and acidic residues" evidence="4">
    <location>
        <begin position="437"/>
        <end position="453"/>
    </location>
</feature>
<evidence type="ECO:0000313" key="6">
    <source>
        <dbReference type="EMBL" id="KAF6204201.1"/>
    </source>
</evidence>
<dbReference type="SUPFAM" id="SSF57603">
    <property type="entry name" value="FnI-like domain"/>
    <property type="match status" value="4"/>
</dbReference>
<dbReference type="PANTHER" id="PTHR46698:SF3">
    <property type="entry name" value="TENECTIN ISOFORM 1-RELATED"/>
    <property type="match status" value="1"/>
</dbReference>
<feature type="compositionally biased region" description="Basic and acidic residues" evidence="4">
    <location>
        <begin position="545"/>
        <end position="561"/>
    </location>
</feature>
<feature type="compositionally biased region" description="Basic and acidic residues" evidence="4">
    <location>
        <begin position="783"/>
        <end position="792"/>
    </location>
</feature>
<dbReference type="EMBL" id="WIXP02000010">
    <property type="protein sequence ID" value="KAF6204201.1"/>
    <property type="molecule type" value="Genomic_DNA"/>
</dbReference>
<dbReference type="PROSITE" id="PS50184">
    <property type="entry name" value="VWFC_2"/>
    <property type="match status" value="1"/>
</dbReference>
<feature type="compositionally biased region" description="Basic and acidic residues" evidence="4">
    <location>
        <begin position="381"/>
        <end position="390"/>
    </location>
</feature>
<feature type="compositionally biased region" description="Basic residues" evidence="4">
    <location>
        <begin position="371"/>
        <end position="380"/>
    </location>
</feature>
<feature type="compositionally biased region" description="Polar residues" evidence="4">
    <location>
        <begin position="499"/>
        <end position="510"/>
    </location>
</feature>
<feature type="domain" description="VWFC" evidence="5">
    <location>
        <begin position="271"/>
        <end position="338"/>
    </location>
</feature>
<feature type="compositionally biased region" description="Polar residues" evidence="4">
    <location>
        <begin position="814"/>
        <end position="862"/>
    </location>
</feature>
<keyword evidence="7" id="KW-1185">Reference proteome</keyword>
<feature type="compositionally biased region" description="Polar residues" evidence="4">
    <location>
        <begin position="563"/>
        <end position="589"/>
    </location>
</feature>
<evidence type="ECO:0000259" key="5">
    <source>
        <dbReference type="PROSITE" id="PS50184"/>
    </source>
</evidence>
<dbReference type="AlphaFoldDB" id="A0A8S9X793"/>